<evidence type="ECO:0000256" key="2">
    <source>
        <dbReference type="ARBA" id="ARBA00008869"/>
    </source>
</evidence>
<evidence type="ECO:0000256" key="6">
    <source>
        <dbReference type="ARBA" id="ARBA00022741"/>
    </source>
</evidence>
<keyword evidence="14" id="KW-1185">Reference proteome</keyword>
<dbReference type="GO" id="GO:0140359">
    <property type="term" value="F:ABC-type transporter activity"/>
    <property type="evidence" value="ECO:0007669"/>
    <property type="project" value="InterPro"/>
</dbReference>
<evidence type="ECO:0000256" key="4">
    <source>
        <dbReference type="ARBA" id="ARBA00022692"/>
    </source>
</evidence>
<feature type="compositionally biased region" description="Polar residues" evidence="10">
    <location>
        <begin position="2046"/>
        <end position="2057"/>
    </location>
</feature>
<dbReference type="SMART" id="SM00382">
    <property type="entry name" value="AAA"/>
    <property type="match status" value="2"/>
</dbReference>
<dbReference type="GO" id="GO:0005524">
    <property type="term" value="F:ATP binding"/>
    <property type="evidence" value="ECO:0007669"/>
    <property type="project" value="UniProtKB-KW"/>
</dbReference>
<feature type="transmembrane region" description="Helical" evidence="11">
    <location>
        <begin position="702"/>
        <end position="726"/>
    </location>
</feature>
<dbReference type="InterPro" id="IPR003439">
    <property type="entry name" value="ABC_transporter-like_ATP-bd"/>
</dbReference>
<dbReference type="CDD" id="cd03263">
    <property type="entry name" value="ABC_subfamily_A"/>
    <property type="match status" value="2"/>
</dbReference>
<dbReference type="EMBL" id="QCYY01000897">
    <property type="protein sequence ID" value="ROT82003.1"/>
    <property type="molecule type" value="Genomic_DNA"/>
</dbReference>
<evidence type="ECO:0000259" key="12">
    <source>
        <dbReference type="PROSITE" id="PS50893"/>
    </source>
</evidence>
<keyword evidence="4 11" id="KW-0812">Transmembrane</keyword>
<dbReference type="InterPro" id="IPR013525">
    <property type="entry name" value="ABC2_TM"/>
</dbReference>
<dbReference type="InterPro" id="IPR027417">
    <property type="entry name" value="P-loop_NTPase"/>
</dbReference>
<dbReference type="FunFam" id="3.40.50.300:FF:001253">
    <property type="entry name" value="ATP-binding cassette protein subfamily A, member 10"/>
    <property type="match status" value="1"/>
</dbReference>
<feature type="region of interest" description="Disordered" evidence="10">
    <location>
        <begin position="2012"/>
        <end position="2127"/>
    </location>
</feature>
<evidence type="ECO:0000256" key="5">
    <source>
        <dbReference type="ARBA" id="ARBA00022737"/>
    </source>
</evidence>
<evidence type="ECO:0000313" key="13">
    <source>
        <dbReference type="EMBL" id="ROT82003.1"/>
    </source>
</evidence>
<proteinExistence type="inferred from homology"/>
<evidence type="ECO:0000256" key="11">
    <source>
        <dbReference type="SAM" id="Phobius"/>
    </source>
</evidence>
<dbReference type="Pfam" id="PF12698">
    <property type="entry name" value="ABC2_membrane_3"/>
    <property type="match status" value="1"/>
</dbReference>
<feature type="transmembrane region" description="Helical" evidence="11">
    <location>
        <begin position="597"/>
        <end position="618"/>
    </location>
</feature>
<organism evidence="13 14">
    <name type="scientific">Penaeus vannamei</name>
    <name type="common">Whiteleg shrimp</name>
    <name type="synonym">Litopenaeus vannamei</name>
    <dbReference type="NCBI Taxonomy" id="6689"/>
    <lineage>
        <taxon>Eukaryota</taxon>
        <taxon>Metazoa</taxon>
        <taxon>Ecdysozoa</taxon>
        <taxon>Arthropoda</taxon>
        <taxon>Crustacea</taxon>
        <taxon>Multicrustacea</taxon>
        <taxon>Malacostraca</taxon>
        <taxon>Eumalacostraca</taxon>
        <taxon>Eucarida</taxon>
        <taxon>Decapoda</taxon>
        <taxon>Dendrobranchiata</taxon>
        <taxon>Penaeoidea</taxon>
        <taxon>Penaeidae</taxon>
        <taxon>Penaeus</taxon>
    </lineage>
</organism>
<dbReference type="PANTHER" id="PTHR19229:SF36">
    <property type="entry name" value="ATP-BINDING CASSETTE SUB-FAMILY A MEMBER 2"/>
    <property type="match status" value="1"/>
</dbReference>
<feature type="transmembrane region" description="Helical" evidence="11">
    <location>
        <begin position="520"/>
        <end position="542"/>
    </location>
</feature>
<name>A0A423TZW8_PENVA</name>
<keyword evidence="7 13" id="KW-0067">ATP-binding</keyword>
<dbReference type="InterPro" id="IPR003593">
    <property type="entry name" value="AAA+_ATPase"/>
</dbReference>
<keyword evidence="9 11" id="KW-0472">Membrane</keyword>
<dbReference type="PANTHER" id="PTHR19229">
    <property type="entry name" value="ATP-BINDING CASSETTE TRANSPORTER SUBFAMILY A ABCA"/>
    <property type="match status" value="1"/>
</dbReference>
<keyword evidence="5" id="KW-0677">Repeat</keyword>
<feature type="transmembrane region" description="Helical" evidence="11">
    <location>
        <begin position="1194"/>
        <end position="1213"/>
    </location>
</feature>
<keyword evidence="8 11" id="KW-1133">Transmembrane helix</keyword>
<evidence type="ECO:0000256" key="9">
    <source>
        <dbReference type="ARBA" id="ARBA00023136"/>
    </source>
</evidence>
<evidence type="ECO:0000256" key="3">
    <source>
        <dbReference type="ARBA" id="ARBA00022448"/>
    </source>
</evidence>
<dbReference type="InterPro" id="IPR026082">
    <property type="entry name" value="ABCA"/>
</dbReference>
<feature type="transmembrane region" description="Helical" evidence="11">
    <location>
        <begin position="1584"/>
        <end position="1606"/>
    </location>
</feature>
<evidence type="ECO:0000313" key="14">
    <source>
        <dbReference type="Proteomes" id="UP000283509"/>
    </source>
</evidence>
<dbReference type="GO" id="GO:0016887">
    <property type="term" value="F:ATP hydrolysis activity"/>
    <property type="evidence" value="ECO:0007669"/>
    <property type="project" value="InterPro"/>
</dbReference>
<reference evidence="13 14" key="2">
    <citation type="submission" date="2019-01" db="EMBL/GenBank/DDBJ databases">
        <title>The decoding of complex shrimp genome reveals the adaptation for benthos swimmer, frequently molting mechanism and breeding impact on genome.</title>
        <authorList>
            <person name="Sun Y."/>
            <person name="Gao Y."/>
            <person name="Yu Y."/>
        </authorList>
    </citation>
    <scope>NUCLEOTIDE SEQUENCE [LARGE SCALE GENOMIC DNA]</scope>
    <source>
        <tissue evidence="13">Muscle</tissue>
    </source>
</reference>
<dbReference type="FunFam" id="3.40.50.300:FF:000335">
    <property type="entry name" value="ATP binding cassette subfamily A member 5"/>
    <property type="match status" value="1"/>
</dbReference>
<comment type="caution">
    <text evidence="13">The sequence shown here is derived from an EMBL/GenBank/DDBJ whole genome shotgun (WGS) entry which is preliminary data.</text>
</comment>
<feature type="transmembrane region" description="Helical" evidence="11">
    <location>
        <begin position="1537"/>
        <end position="1564"/>
    </location>
</feature>
<dbReference type="GO" id="GO:0016020">
    <property type="term" value="C:membrane"/>
    <property type="evidence" value="ECO:0007669"/>
    <property type="project" value="UniProtKB-SubCell"/>
</dbReference>
<dbReference type="Pfam" id="PF00005">
    <property type="entry name" value="ABC_tran"/>
    <property type="match status" value="2"/>
</dbReference>
<reference evidence="13 14" key="1">
    <citation type="submission" date="2018-04" db="EMBL/GenBank/DDBJ databases">
        <authorList>
            <person name="Zhang X."/>
            <person name="Yuan J."/>
            <person name="Li F."/>
            <person name="Xiang J."/>
        </authorList>
    </citation>
    <scope>NUCLEOTIDE SEQUENCE [LARGE SCALE GENOMIC DNA]</scope>
    <source>
        <tissue evidence="13">Muscle</tissue>
    </source>
</reference>
<feature type="transmembrane region" description="Helical" evidence="11">
    <location>
        <begin position="670"/>
        <end position="690"/>
    </location>
</feature>
<feature type="transmembrane region" description="Helical" evidence="11">
    <location>
        <begin position="1472"/>
        <end position="1494"/>
    </location>
</feature>
<feature type="transmembrane region" description="Helical" evidence="11">
    <location>
        <begin position="1638"/>
        <end position="1657"/>
    </location>
</feature>
<dbReference type="Proteomes" id="UP000283509">
    <property type="component" value="Unassembled WGS sequence"/>
</dbReference>
<feature type="transmembrane region" description="Helical" evidence="11">
    <location>
        <begin position="1506"/>
        <end position="1525"/>
    </location>
</feature>
<feature type="domain" description="ABC transporter" evidence="12">
    <location>
        <begin position="1703"/>
        <end position="1935"/>
    </location>
</feature>
<feature type="transmembrane region" description="Helical" evidence="11">
    <location>
        <begin position="625"/>
        <end position="650"/>
    </location>
</feature>
<evidence type="ECO:0000256" key="10">
    <source>
        <dbReference type="SAM" id="MobiDB-lite"/>
    </source>
</evidence>
<evidence type="ECO:0000256" key="8">
    <source>
        <dbReference type="ARBA" id="ARBA00022989"/>
    </source>
</evidence>
<comment type="similarity">
    <text evidence="2">Belongs to the ABC transporter superfamily. ABCA family.</text>
</comment>
<sequence length="2127" mass="233792">MEELFQAIQAMGAVAFSEKILQNVNHTYLLSEIDKLRIEALLTSSWLTAVTTYMTDAVSSLSDLSQLGAVMDISKIISGEVDPVSFLTGSVQLLQMQMWENLGNSFLGILSQGADIISGSKLEDDLMQVVKGIAGLQAASNLGTMDFTIPTTAMITNWTSMAEYLTEELDIEELVVEALSRSELNLMAVLSLEDLTLEEVICEAKQVVRVVTLAEDSPVTPANLSASLCHSSDAEALAATFLQHLNLGPLVQTLTKFGINATLASRGTTLDQLVKDMATLSTVSKGLPNMASTFSALRGIMDTLRQDAAELNQQEKQAGLLGNSTTGSVLGELSCKTMEFPDILDVGERLMACMNLQRFQAVATEEDMLREANLVVDTYGFLAGVVFEGVGKTGDTAKTVPAKLKYAIRVDYEKTPSTFNLGPRYWRPGPYSNMAVHMRYHQGFLLLQEMMDSAILRLQYWTNNPQDAESVPRAKRQATAKGVSDAERDMLLNLPVYTKQQPYPCYEKDEFLVMMNESPVMSLVFSFVVFTVYVVFLIRHLIQERQSRNKQVQEVMGLRTWVDLLAWLFFSLLLLVVILLALALLIKFGNLQPKAEFGVLLAFLLSYGLSIVSFCYLVSCVVPGAILGVFVGVMALLVFNVPFISISVVQAHTPLHAPLQSLLPPTAFGFGFRVICQYELLQIGATFGNLWTPPLRDTDMTLGLAIVMLLADTLISFVLAVVISILKNGTLRALATGGRPPLLHQASFSDKASLKRSNDFTFNIFHEDTVHPLDVDPGLKQSFKKGLSIVGLRRIYENRGASKVAVDNLNLELYEGQIMALLGHNGAGKTTVISMITRELRQTAGNISVYGHDIRTSWDKARKLMGMCPQKAVLFPLMTVRETLAYYTRLKGTAADQTDAEVNSTLINMGLYDHRDHLGRQLSEGLRRRLCMSIAFVGGSKLVILDEPTSGVDPAARAAMWEVISNHRSGRTILLTTHHLDEAETLADRVAILHQGRLLCVGSPLALKSEYGSGYSITLSNRRVYDETEDGQYKGKHGKDGSFLPLDVSFQFAKTDAVLELVKRYAPNARLLEAVNGEVTYSIPMTDGQGNESRLPELLGELEGKLEELGFVSMEIRPTSLEDVIIALNAINAIESESLAQSKVPRAPDGLAEEEDLRDLFNFRPLAPRSGVRLSFQRLLALLLKRLLHHGRDWVFYIQMFVLPLVFICLAMLGSWCRPAFEGTAPLEMSPHIYSAPSTSFVRQLDPTFEPLAEEFLRLTLGASSSSSSTGQWSACPPSVANASLGVPHCNISGDSTQSLCRCEDDVCSVDVTNQPSLNDWILGTRYKHVQNRYGAEPGRGGPPRSHPAAPESAYDNSRLLRPSPPPYLNALTNARLSRDFSGPVQGHHHHKPGQVLQIRLEQHLTVASQQHVADLGIGPPDPGGAQRWSARSTAATVGERADDAASLLRRRRVEEHLLDANMIGTSRHYTLVATLTCILLINIFFTVVVLIIFNQQQFVSHSNLGAFFLLALLYGLSILPIFYLTEGLFRSETAAVFSFFCGTFSIGLISTLLLIVCEVYTWVKELKYDIGSSFLVLNDMENVIRYLFLIFPPFTFACGIKSLAVSYTKTSIMARFGIDIYTSPFSWDPSMQGGLGIHYLALAIWAVAGVVLLHGWNSCVGPLSRPAASAPKATAGAEEDKDVAAERIKIQCGGASLYDTVLRMVGLGRDFASPPTSAVSSLYLALKRGECFSLLGLNGAGKTTTFRCLTGDLRPSRGQILINGIVLNEALSLPRPVMSYCPQNDPLDPNITPREALFIMALVRGFRDEELVENVDRAIKQLGLTNHEHSYIRYLSGGTMRKVSLALALIGNPPLVLLDEPTTGMDPASRRIVWRAVQSVTQDGRTVLLTSHSMDEVNHLSHRMAIMVNGYLVCMGSPHYLKYKLGDKYTIRVKAKDIEDLPVIVDYLRGQLNEVLLKEQHHLSLVAEVSRRLPLRLVFDTLDSAKLVGVTEYDVSQTTLNEVFRLLTSYQGDGQVPPSPTDSEADQTSVPMHLPNLSPAGVNVPDSTFQSPSRSPYLSPEPALTPDGRRSMYDNVEDGRVETYATVGRLSAKKAPTPEVTALERDSPTSQASTADDSPEEEWTHL</sequence>
<keyword evidence="3" id="KW-0813">Transport</keyword>
<keyword evidence="6" id="KW-0547">Nucleotide-binding</keyword>
<feature type="domain" description="ABC transporter" evidence="12">
    <location>
        <begin position="790"/>
        <end position="1020"/>
    </location>
</feature>
<gene>
    <name evidence="13" type="ORF">C7M84_024833</name>
</gene>
<feature type="transmembrane region" description="Helical" evidence="11">
    <location>
        <begin position="562"/>
        <end position="585"/>
    </location>
</feature>
<dbReference type="GO" id="GO:0005319">
    <property type="term" value="F:lipid transporter activity"/>
    <property type="evidence" value="ECO:0007669"/>
    <property type="project" value="TreeGrafter"/>
</dbReference>
<feature type="compositionally biased region" description="Basic and acidic residues" evidence="10">
    <location>
        <begin position="2068"/>
        <end position="2082"/>
    </location>
</feature>
<comment type="subcellular location">
    <subcellularLocation>
        <location evidence="1">Membrane</location>
        <topology evidence="1">Multi-pass membrane protein</topology>
    </subcellularLocation>
</comment>
<feature type="region of interest" description="Disordered" evidence="10">
    <location>
        <begin position="1333"/>
        <end position="1369"/>
    </location>
</feature>
<dbReference type="PROSITE" id="PS50893">
    <property type="entry name" value="ABC_TRANSPORTER_2"/>
    <property type="match status" value="2"/>
</dbReference>
<protein>
    <submittedName>
        <fullName evidence="13">Putative ATP-binding cassette sub-family A member 12</fullName>
    </submittedName>
</protein>
<dbReference type="OrthoDB" id="6363921at2759"/>
<evidence type="ECO:0000256" key="1">
    <source>
        <dbReference type="ARBA" id="ARBA00004141"/>
    </source>
</evidence>
<feature type="compositionally biased region" description="Acidic residues" evidence="10">
    <location>
        <begin position="2118"/>
        <end position="2127"/>
    </location>
</feature>
<evidence type="ECO:0000256" key="7">
    <source>
        <dbReference type="ARBA" id="ARBA00022840"/>
    </source>
</evidence>
<dbReference type="SUPFAM" id="SSF52540">
    <property type="entry name" value="P-loop containing nucleoside triphosphate hydrolases"/>
    <property type="match status" value="2"/>
</dbReference>
<dbReference type="Gene3D" id="3.40.50.300">
    <property type="entry name" value="P-loop containing nucleotide triphosphate hydrolases"/>
    <property type="match status" value="2"/>
</dbReference>
<accession>A0A423TZW8</accession>